<dbReference type="Proteomes" id="UP001144280">
    <property type="component" value="Unassembled WGS sequence"/>
</dbReference>
<dbReference type="RefSeq" id="WP_281903674.1">
    <property type="nucleotide sequence ID" value="NZ_BSDI01000056.1"/>
</dbReference>
<comment type="caution">
    <text evidence="2">The sequence shown here is derived from an EMBL/GenBank/DDBJ whole genome shotgun (WGS) entry which is preliminary data.</text>
</comment>
<feature type="domain" description="Carboxymuconolactone decarboxylase-like" evidence="1">
    <location>
        <begin position="62"/>
        <end position="138"/>
    </location>
</feature>
<dbReference type="InterPro" id="IPR029032">
    <property type="entry name" value="AhpD-like"/>
</dbReference>
<protein>
    <submittedName>
        <fullName evidence="2">4-carboxymuconolactone decarboxylase</fullName>
    </submittedName>
</protein>
<dbReference type="Pfam" id="PF02627">
    <property type="entry name" value="CMD"/>
    <property type="match status" value="1"/>
</dbReference>
<sequence>MDRVRASIPFPGTVRRAERPRVRPGDRDALGVVNTAVCAVAARRFGVPVPNVFATLARHRRLFRAWLRFAARLMPYGTLPRVDAELVILRVAVECGSDYEWHQHVRLARRAGLSDEQIERVGAGPDALGWTDHQRALLRSVGELTVDRTIGADTWAALSTAYDQTQLIEVCLLIGQYEMLAGTLNALGVEPDPIVP</sequence>
<organism evidence="2 3">
    <name type="scientific">Phytohabitans aurantiacus</name>
    <dbReference type="NCBI Taxonomy" id="3016789"/>
    <lineage>
        <taxon>Bacteria</taxon>
        <taxon>Bacillati</taxon>
        <taxon>Actinomycetota</taxon>
        <taxon>Actinomycetes</taxon>
        <taxon>Micromonosporales</taxon>
        <taxon>Micromonosporaceae</taxon>
    </lineage>
</organism>
<dbReference type="EMBL" id="BSDI01000056">
    <property type="protein sequence ID" value="GLI02178.1"/>
    <property type="molecule type" value="Genomic_DNA"/>
</dbReference>
<dbReference type="InterPro" id="IPR003779">
    <property type="entry name" value="CMD-like"/>
</dbReference>
<evidence type="ECO:0000259" key="1">
    <source>
        <dbReference type="Pfam" id="PF02627"/>
    </source>
</evidence>
<reference evidence="2" key="1">
    <citation type="submission" date="2022-12" db="EMBL/GenBank/DDBJ databases">
        <title>New Phytohabitans aurantiacus sp. RD004123 nov., an actinomycete isolated from soil.</title>
        <authorList>
            <person name="Triningsih D.W."/>
            <person name="Harunari E."/>
            <person name="Igarashi Y."/>
        </authorList>
    </citation>
    <scope>NUCLEOTIDE SEQUENCE</scope>
    <source>
        <strain evidence="2">RD004123</strain>
    </source>
</reference>
<dbReference type="PANTHER" id="PTHR34846">
    <property type="entry name" value="4-CARBOXYMUCONOLACTONE DECARBOXYLASE FAMILY PROTEIN (AFU_ORTHOLOGUE AFUA_6G11590)"/>
    <property type="match status" value="1"/>
</dbReference>
<evidence type="ECO:0000313" key="2">
    <source>
        <dbReference type="EMBL" id="GLI02178.1"/>
    </source>
</evidence>
<keyword evidence="3" id="KW-1185">Reference proteome</keyword>
<gene>
    <name evidence="2" type="primary">pcaC_2</name>
    <name evidence="2" type="ORF">Pa4123_74560</name>
</gene>
<dbReference type="PANTHER" id="PTHR34846:SF5">
    <property type="entry name" value="CARBOXYMUCONOLACTONE DECARBOXYLASE-LIKE DOMAIN-CONTAINING PROTEIN"/>
    <property type="match status" value="1"/>
</dbReference>
<dbReference type="SUPFAM" id="SSF69118">
    <property type="entry name" value="AhpD-like"/>
    <property type="match status" value="1"/>
</dbReference>
<dbReference type="Gene3D" id="1.20.1290.10">
    <property type="entry name" value="AhpD-like"/>
    <property type="match status" value="1"/>
</dbReference>
<proteinExistence type="predicted"/>
<accession>A0ABQ5R7I4</accession>
<evidence type="ECO:0000313" key="3">
    <source>
        <dbReference type="Proteomes" id="UP001144280"/>
    </source>
</evidence>
<name>A0ABQ5R7I4_9ACTN</name>